<comment type="caution">
    <text evidence="1">The sequence shown here is derived from an EMBL/GenBank/DDBJ whole genome shotgun (WGS) entry which is preliminary data.</text>
</comment>
<proteinExistence type="predicted"/>
<dbReference type="EMBL" id="JBHSUC010000021">
    <property type="protein sequence ID" value="MFC6363185.1"/>
    <property type="molecule type" value="Genomic_DNA"/>
</dbReference>
<evidence type="ECO:0000313" key="2">
    <source>
        <dbReference type="Proteomes" id="UP001596215"/>
    </source>
</evidence>
<dbReference type="Proteomes" id="UP001596215">
    <property type="component" value="Unassembled WGS sequence"/>
</dbReference>
<dbReference type="RefSeq" id="WP_343877092.1">
    <property type="nucleotide sequence ID" value="NZ_BAAAFW010000056.1"/>
</dbReference>
<reference evidence="2" key="1">
    <citation type="journal article" date="2019" name="Int. J. Syst. Evol. Microbiol.">
        <title>The Global Catalogue of Microorganisms (GCM) 10K type strain sequencing project: providing services to taxonomists for standard genome sequencing and annotation.</title>
        <authorList>
            <consortium name="The Broad Institute Genomics Platform"/>
            <consortium name="The Broad Institute Genome Sequencing Center for Infectious Disease"/>
            <person name="Wu L."/>
            <person name="Ma J."/>
        </authorList>
    </citation>
    <scope>NUCLEOTIDE SEQUENCE [LARGE SCALE GENOMIC DNA]</scope>
    <source>
        <strain evidence="2">CGMCC 4.1530</strain>
    </source>
</reference>
<sequence>MDKKKILLLIVIFDKELHQSSTIRSIEKLGVIDKKFNFEIIAYNNGPREIECTYPFQDSIKFSVVNYLKNKPLSFLYNEILSENTDKDYFIILDDDTELNKSFFINIDLRADVMAPIIESSNKVHYPLINGTIAKEIGYLPKKNKEILSIGSGLIISNRIVKLMTYNGGKVFDERFSLYGVDISFFKKLNILIESRDDIAVLLHCRISHSLSRTTERKTKWRSRERLIDYILSLNIYQESGLTKIYLITKMVIKKAIQLDFYSIYLIIYLLIKKSHPKCVKYINR</sequence>
<dbReference type="SUPFAM" id="SSF53448">
    <property type="entry name" value="Nucleotide-diphospho-sugar transferases"/>
    <property type="match status" value="1"/>
</dbReference>
<keyword evidence="2" id="KW-1185">Reference proteome</keyword>
<evidence type="ECO:0000313" key="1">
    <source>
        <dbReference type="EMBL" id="MFC6363185.1"/>
    </source>
</evidence>
<dbReference type="InterPro" id="IPR029044">
    <property type="entry name" value="Nucleotide-diphossugar_trans"/>
</dbReference>
<organism evidence="1 2">
    <name type="scientific">Tatumella punctata</name>
    <dbReference type="NCBI Taxonomy" id="399969"/>
    <lineage>
        <taxon>Bacteria</taxon>
        <taxon>Pseudomonadati</taxon>
        <taxon>Pseudomonadota</taxon>
        <taxon>Gammaproteobacteria</taxon>
        <taxon>Enterobacterales</taxon>
        <taxon>Erwiniaceae</taxon>
        <taxon>Tatumella</taxon>
    </lineage>
</organism>
<accession>A0ABW1VR71</accession>
<evidence type="ECO:0008006" key="3">
    <source>
        <dbReference type="Google" id="ProtNLM"/>
    </source>
</evidence>
<protein>
    <recommendedName>
        <fullName evidence="3">Glycosyltransferase 2-like domain-containing protein</fullName>
    </recommendedName>
</protein>
<gene>
    <name evidence="1" type="ORF">ACFP73_13990</name>
</gene>
<name>A0ABW1VR71_9GAMM</name>